<gene>
    <name evidence="1" type="ORF">MM415A01206_0015</name>
</gene>
<dbReference type="AlphaFoldDB" id="A0A6M3K7R9"/>
<name>A0A6M3K7R9_9ZZZZ</name>
<evidence type="ECO:0000313" key="1">
    <source>
        <dbReference type="EMBL" id="QJA77839.1"/>
    </source>
</evidence>
<protein>
    <submittedName>
        <fullName evidence="1">Uncharacterized protein</fullName>
    </submittedName>
</protein>
<reference evidence="1" key="1">
    <citation type="submission" date="2020-03" db="EMBL/GenBank/DDBJ databases">
        <title>The deep terrestrial virosphere.</title>
        <authorList>
            <person name="Holmfeldt K."/>
            <person name="Nilsson E."/>
            <person name="Simone D."/>
            <person name="Lopez-Fernandez M."/>
            <person name="Wu X."/>
            <person name="de Brujin I."/>
            <person name="Lundin D."/>
            <person name="Andersson A."/>
            <person name="Bertilsson S."/>
            <person name="Dopson M."/>
        </authorList>
    </citation>
    <scope>NUCLEOTIDE SEQUENCE</scope>
    <source>
        <strain evidence="1">MM415A01206</strain>
    </source>
</reference>
<dbReference type="EMBL" id="MT142305">
    <property type="protein sequence ID" value="QJA77839.1"/>
    <property type="molecule type" value="Genomic_DNA"/>
</dbReference>
<accession>A0A6M3K7R9</accession>
<proteinExistence type="predicted"/>
<organism evidence="1">
    <name type="scientific">viral metagenome</name>
    <dbReference type="NCBI Taxonomy" id="1070528"/>
    <lineage>
        <taxon>unclassified sequences</taxon>
        <taxon>metagenomes</taxon>
        <taxon>organismal metagenomes</taxon>
    </lineage>
</organism>
<sequence>MTRGLSLVTKDNEVMDISAVQVQLTETQEQKSVITLAYINSQIAVITSQLQTLQARLVEFQVLRDEVTALAKGVKLKVNLDEVA</sequence>